<keyword evidence="1" id="KW-0677">Repeat</keyword>
<feature type="domain" description="BRCT" evidence="3">
    <location>
        <begin position="294"/>
        <end position="398"/>
    </location>
</feature>
<dbReference type="InterPro" id="IPR059215">
    <property type="entry name" value="BRCT2_TopBP1-like"/>
</dbReference>
<sequence>MLKGLKISASGADYTEREQVSAAVASHGAVSSQELNATCTHLLLYPGGIGGAKHTFALKRGVQVVWHAWLFDSLAAGRCLPEADYPCPRDSTNGAAMAKAVQITHVEGTELHNKGSRLLPAGTKQQMEPSQSVVNEGHQSSSCLQEPQDPIGDMSEMFLDMIRIFMACGADELRPLVLACRAGAATRYDTLQPCLTHILIGRQASADQLQQVKEFCKSQRSKPHLVNTSWLEQCVRSRRLLPVQTGHRADLAAADASAQGAPAALAADIIQDQRLRAAPAGTQPPATAAVSQPAADKFFNGCYFTLAGLKDDRQEEQAASKLIRSLGGKIFSKDTMNTVVSWHRAYAVCASSLPKDKERLLCRLPDFKRVPPTMRVTSWWLCRCERARSLQSHKAHDELTSRPFEFPLPVPGMDAVRLCASGYSDPEKEKIKVLTNMLGGKYSTALRPTSTHLVIDKAVGAKYDSCARLEVVPVTIAWLWDVARQGRLMQSTDYIPFCVSDLNGSQNADPALPSCNPEISQQVDALQLGHFTQCGSKRGRLADRDLNAPTSFQGLFPRPVQQQQPEVRPRHARPERSHHQNAGPMNALAQADGSEDQLSSAVERLETALTCSGAPSAPDLTQASQGSLEHGLAGRWAGPALMQTHDEESDRDRSAHAKVARVCTSSQMCFSQQVGYADNNSHIRSHSGSTANDEYFKQRLAAIVPQDNLGPVVTDDLKDIGLML</sequence>
<evidence type="ECO:0000256" key="1">
    <source>
        <dbReference type="ARBA" id="ARBA00022737"/>
    </source>
</evidence>
<feature type="domain" description="BRCT" evidence="3">
    <location>
        <begin position="196"/>
        <end position="244"/>
    </location>
</feature>
<dbReference type="PROSITE" id="PS50172">
    <property type="entry name" value="BRCT"/>
    <property type="match status" value="4"/>
</dbReference>
<keyword evidence="5" id="KW-1185">Reference proteome</keyword>
<dbReference type="PANTHER" id="PTHR13561">
    <property type="entry name" value="DNA REPLICATION REGULATOR DPB11-RELATED"/>
    <property type="match status" value="1"/>
</dbReference>
<dbReference type="GO" id="GO:0006270">
    <property type="term" value="P:DNA replication initiation"/>
    <property type="evidence" value="ECO:0007669"/>
    <property type="project" value="TreeGrafter"/>
</dbReference>
<reference evidence="4 5" key="1">
    <citation type="journal article" date="2024" name="Nat. Commun.">
        <title>Phylogenomics reveals the evolutionary origins of lichenization in chlorophyte algae.</title>
        <authorList>
            <person name="Puginier C."/>
            <person name="Libourel C."/>
            <person name="Otte J."/>
            <person name="Skaloud P."/>
            <person name="Haon M."/>
            <person name="Grisel S."/>
            <person name="Petersen M."/>
            <person name="Berrin J.G."/>
            <person name="Delaux P.M."/>
            <person name="Dal Grande F."/>
            <person name="Keller J."/>
        </authorList>
    </citation>
    <scope>NUCLEOTIDE SEQUENCE [LARGE SCALE GENOMIC DNA]</scope>
    <source>
        <strain evidence="4 5">SAG 2145</strain>
    </source>
</reference>
<dbReference type="Gene3D" id="3.40.50.10190">
    <property type="entry name" value="BRCT domain"/>
    <property type="match status" value="4"/>
</dbReference>
<dbReference type="SMART" id="SM00292">
    <property type="entry name" value="BRCT"/>
    <property type="match status" value="4"/>
</dbReference>
<feature type="region of interest" description="Disordered" evidence="2">
    <location>
        <begin position="551"/>
        <end position="586"/>
    </location>
</feature>
<feature type="domain" description="BRCT" evidence="3">
    <location>
        <begin position="1"/>
        <end position="87"/>
    </location>
</feature>
<dbReference type="AlphaFoldDB" id="A0AAW1R294"/>
<evidence type="ECO:0000313" key="4">
    <source>
        <dbReference type="EMBL" id="KAK9827773.1"/>
    </source>
</evidence>
<feature type="compositionally biased region" description="Basic and acidic residues" evidence="2">
    <location>
        <begin position="567"/>
        <end position="578"/>
    </location>
</feature>
<dbReference type="GO" id="GO:0033314">
    <property type="term" value="P:mitotic DNA replication checkpoint signaling"/>
    <property type="evidence" value="ECO:0007669"/>
    <property type="project" value="TreeGrafter"/>
</dbReference>
<dbReference type="InterPro" id="IPR001357">
    <property type="entry name" value="BRCT_dom"/>
</dbReference>
<feature type="domain" description="BRCT" evidence="3">
    <location>
        <begin position="424"/>
        <end position="496"/>
    </location>
</feature>
<dbReference type="GO" id="GO:0007095">
    <property type="term" value="P:mitotic G2 DNA damage checkpoint signaling"/>
    <property type="evidence" value="ECO:0007669"/>
    <property type="project" value="TreeGrafter"/>
</dbReference>
<feature type="compositionally biased region" description="Low complexity" evidence="2">
    <location>
        <begin position="557"/>
        <end position="566"/>
    </location>
</feature>
<dbReference type="InterPro" id="IPR036420">
    <property type="entry name" value="BRCT_dom_sf"/>
</dbReference>
<dbReference type="EMBL" id="JALJOS010000017">
    <property type="protein sequence ID" value="KAK9827773.1"/>
    <property type="molecule type" value="Genomic_DNA"/>
</dbReference>
<dbReference type="SUPFAM" id="SSF52113">
    <property type="entry name" value="BRCT domain"/>
    <property type="match status" value="4"/>
</dbReference>
<dbReference type="Proteomes" id="UP001438707">
    <property type="component" value="Unassembled WGS sequence"/>
</dbReference>
<protein>
    <recommendedName>
        <fullName evidence="3">BRCT domain-containing protein</fullName>
    </recommendedName>
</protein>
<name>A0AAW1R294_9CHLO</name>
<evidence type="ECO:0000313" key="5">
    <source>
        <dbReference type="Proteomes" id="UP001438707"/>
    </source>
</evidence>
<gene>
    <name evidence="4" type="ORF">WJX74_001847</name>
</gene>
<organism evidence="4 5">
    <name type="scientific">Apatococcus lobatus</name>
    <dbReference type="NCBI Taxonomy" id="904363"/>
    <lineage>
        <taxon>Eukaryota</taxon>
        <taxon>Viridiplantae</taxon>
        <taxon>Chlorophyta</taxon>
        <taxon>core chlorophytes</taxon>
        <taxon>Trebouxiophyceae</taxon>
        <taxon>Chlorellales</taxon>
        <taxon>Chlorellaceae</taxon>
        <taxon>Apatococcus</taxon>
    </lineage>
</organism>
<dbReference type="PANTHER" id="PTHR13561:SF20">
    <property type="entry name" value="DNA TOPOISOMERASE 2-BINDING PROTEIN 1"/>
    <property type="match status" value="1"/>
</dbReference>
<dbReference type="CDD" id="cd17731">
    <property type="entry name" value="BRCT_TopBP1_rpt2_like"/>
    <property type="match status" value="2"/>
</dbReference>
<comment type="caution">
    <text evidence="4">The sequence shown here is derived from an EMBL/GenBank/DDBJ whole genome shotgun (WGS) entry which is preliminary data.</text>
</comment>
<evidence type="ECO:0000259" key="3">
    <source>
        <dbReference type="PROSITE" id="PS50172"/>
    </source>
</evidence>
<proteinExistence type="predicted"/>
<dbReference type="Pfam" id="PF12738">
    <property type="entry name" value="PTCB-BRCT"/>
    <property type="match status" value="2"/>
</dbReference>
<evidence type="ECO:0000256" key="2">
    <source>
        <dbReference type="SAM" id="MobiDB-lite"/>
    </source>
</evidence>
<accession>A0AAW1R294</accession>